<name>A0ABS0HW60_9HYPH</name>
<dbReference type="InterPro" id="IPR047525">
    <property type="entry name" value="TfoX-like"/>
</dbReference>
<protein>
    <submittedName>
        <fullName evidence="3">TfoX/Sxy family protein</fullName>
    </submittedName>
</protein>
<reference evidence="3 4" key="1">
    <citation type="submission" date="2020-11" db="EMBL/GenBank/DDBJ databases">
        <authorList>
            <person name="Kim M.K."/>
        </authorList>
    </citation>
    <scope>NUCLEOTIDE SEQUENCE [LARGE SCALE GENOMIC DNA]</scope>
    <source>
        <strain evidence="3 4">BT290</strain>
    </source>
</reference>
<dbReference type="SUPFAM" id="SSF159894">
    <property type="entry name" value="YgaC/TfoX-N like"/>
    <property type="match status" value="1"/>
</dbReference>
<feature type="region of interest" description="Disordered" evidence="1">
    <location>
        <begin position="97"/>
        <end position="131"/>
    </location>
</feature>
<dbReference type="InterPro" id="IPR007076">
    <property type="entry name" value="TfoX_N"/>
</dbReference>
<dbReference type="RefSeq" id="WP_196265091.1">
    <property type="nucleotide sequence ID" value="NZ_JADQDN010000011.1"/>
</dbReference>
<evidence type="ECO:0000313" key="4">
    <source>
        <dbReference type="Proteomes" id="UP000611708"/>
    </source>
</evidence>
<feature type="domain" description="TfoX N-terminal" evidence="2">
    <location>
        <begin position="8"/>
        <end position="100"/>
    </location>
</feature>
<keyword evidence="4" id="KW-1185">Reference proteome</keyword>
<dbReference type="Gene3D" id="3.30.1460.30">
    <property type="entry name" value="YgaC/TfoX-N like chaperone"/>
    <property type="match status" value="1"/>
</dbReference>
<dbReference type="Proteomes" id="UP000611708">
    <property type="component" value="Unassembled WGS sequence"/>
</dbReference>
<organism evidence="3 4">
    <name type="scientific">Microvirga terrestris</name>
    <dbReference type="NCBI Taxonomy" id="2791024"/>
    <lineage>
        <taxon>Bacteria</taxon>
        <taxon>Pseudomonadati</taxon>
        <taxon>Pseudomonadota</taxon>
        <taxon>Alphaproteobacteria</taxon>
        <taxon>Hyphomicrobiales</taxon>
        <taxon>Methylobacteriaceae</taxon>
        <taxon>Microvirga</taxon>
    </lineage>
</organism>
<dbReference type="EMBL" id="JADQDN010000011">
    <property type="protein sequence ID" value="MBF9197734.1"/>
    <property type="molecule type" value="Genomic_DNA"/>
</dbReference>
<proteinExistence type="predicted"/>
<dbReference type="Pfam" id="PF04993">
    <property type="entry name" value="TfoX_N"/>
    <property type="match status" value="1"/>
</dbReference>
<dbReference type="PANTHER" id="PTHR36121:SF1">
    <property type="entry name" value="PROTEIN SXY"/>
    <property type="match status" value="1"/>
</dbReference>
<evidence type="ECO:0000313" key="3">
    <source>
        <dbReference type="EMBL" id="MBF9197734.1"/>
    </source>
</evidence>
<dbReference type="PANTHER" id="PTHR36121">
    <property type="entry name" value="PROTEIN SXY"/>
    <property type="match status" value="1"/>
</dbReference>
<evidence type="ECO:0000256" key="1">
    <source>
        <dbReference type="SAM" id="MobiDB-lite"/>
    </source>
</evidence>
<sequence length="131" mass="14720">MDAEAIREIFRSFGPVQIRRMFGGRGIYRDELMFAMESCGELYLKVDEEGIKALQELGSRPFTFETRDGRTTITSFWLMPESALDDPDEARDFAAMARTAAQRAKARKGGKAPSARKPVTRSRKQAPEPAT</sequence>
<accession>A0ABS0HW60</accession>
<gene>
    <name evidence="3" type="ORF">I2H36_16975</name>
</gene>
<evidence type="ECO:0000259" key="2">
    <source>
        <dbReference type="Pfam" id="PF04993"/>
    </source>
</evidence>
<comment type="caution">
    <text evidence="3">The sequence shown here is derived from an EMBL/GenBank/DDBJ whole genome shotgun (WGS) entry which is preliminary data.</text>
</comment>